<feature type="transmembrane region" description="Helical" evidence="5">
    <location>
        <begin position="120"/>
        <end position="144"/>
    </location>
</feature>
<dbReference type="InterPro" id="IPR001129">
    <property type="entry name" value="Membr-assoc_MAPEG"/>
</dbReference>
<dbReference type="Proteomes" id="UP000316343">
    <property type="component" value="Unassembled WGS sequence"/>
</dbReference>
<dbReference type="Gene3D" id="1.20.120.550">
    <property type="entry name" value="Membrane associated eicosanoid/glutathione metabolism-like domain"/>
    <property type="match status" value="1"/>
</dbReference>
<name>A0A547P7K5_9SPHN</name>
<dbReference type="EMBL" id="VHJK01000002">
    <property type="protein sequence ID" value="TRD10123.1"/>
    <property type="molecule type" value="Genomic_DNA"/>
</dbReference>
<evidence type="ECO:0000256" key="5">
    <source>
        <dbReference type="SAM" id="Phobius"/>
    </source>
</evidence>
<comment type="caution">
    <text evidence="6">The sequence shown here is derived from an EMBL/GenBank/DDBJ whole genome shotgun (WGS) entry which is preliminary data.</text>
</comment>
<dbReference type="OrthoDB" id="5516290at2"/>
<feature type="transmembrane region" description="Helical" evidence="5">
    <location>
        <begin position="75"/>
        <end position="100"/>
    </location>
</feature>
<evidence type="ECO:0000256" key="1">
    <source>
        <dbReference type="ARBA" id="ARBA00004370"/>
    </source>
</evidence>
<proteinExistence type="predicted"/>
<evidence type="ECO:0000256" key="3">
    <source>
        <dbReference type="ARBA" id="ARBA00022989"/>
    </source>
</evidence>
<evidence type="ECO:0000313" key="6">
    <source>
        <dbReference type="EMBL" id="TRD10123.1"/>
    </source>
</evidence>
<gene>
    <name evidence="6" type="ORF">FGU71_13940</name>
</gene>
<dbReference type="Pfam" id="PF01124">
    <property type="entry name" value="MAPEG"/>
    <property type="match status" value="1"/>
</dbReference>
<evidence type="ECO:0000313" key="7">
    <source>
        <dbReference type="Proteomes" id="UP000316343"/>
    </source>
</evidence>
<keyword evidence="2 5" id="KW-0812">Transmembrane</keyword>
<keyword evidence="3 5" id="KW-1133">Transmembrane helix</keyword>
<comment type="subcellular location">
    <subcellularLocation>
        <location evidence="1">Membrane</location>
    </subcellularLocation>
</comment>
<sequence>MQAQMLAPAAVLVVWTLIVLLWIIPARFGAIAKVEDKRTLPAKTGVRGGDLEGVIPDKANWPAHNHTHLHEQPTLFYAVVVILALTAPSGTDVMLAWVYVGLRIVHSLWQILVNKVPVRFVLFLLSSIVLIALAIRALMATAFADPSALS</sequence>
<dbReference type="AlphaFoldDB" id="A0A547P7K5"/>
<dbReference type="GO" id="GO:0016020">
    <property type="term" value="C:membrane"/>
    <property type="evidence" value="ECO:0007669"/>
    <property type="project" value="UniProtKB-SubCell"/>
</dbReference>
<dbReference type="InterPro" id="IPR023352">
    <property type="entry name" value="MAPEG-like_dom_sf"/>
</dbReference>
<keyword evidence="4 5" id="KW-0472">Membrane</keyword>
<accession>A0A547P7K5</accession>
<evidence type="ECO:0000256" key="4">
    <source>
        <dbReference type="ARBA" id="ARBA00023136"/>
    </source>
</evidence>
<reference evidence="6 7" key="1">
    <citation type="submission" date="2019-06" db="EMBL/GenBank/DDBJ databases">
        <title>Erythrobacter insulae sp. nov., isolated from a tidal flat.</title>
        <authorList>
            <person name="Yoon J.-H."/>
        </authorList>
    </citation>
    <scope>NUCLEOTIDE SEQUENCE [LARGE SCALE GENOMIC DNA]</scope>
    <source>
        <strain evidence="6 7">JBTF-M21</strain>
    </source>
</reference>
<evidence type="ECO:0000256" key="2">
    <source>
        <dbReference type="ARBA" id="ARBA00022692"/>
    </source>
</evidence>
<protein>
    <submittedName>
        <fullName evidence="6">MAPEG family protein</fullName>
    </submittedName>
</protein>
<dbReference type="SUPFAM" id="SSF161084">
    <property type="entry name" value="MAPEG domain-like"/>
    <property type="match status" value="1"/>
</dbReference>
<organism evidence="6 7">
    <name type="scientific">Erythrobacter insulae</name>
    <dbReference type="NCBI Taxonomy" id="2584124"/>
    <lineage>
        <taxon>Bacteria</taxon>
        <taxon>Pseudomonadati</taxon>
        <taxon>Pseudomonadota</taxon>
        <taxon>Alphaproteobacteria</taxon>
        <taxon>Sphingomonadales</taxon>
        <taxon>Erythrobacteraceae</taxon>
        <taxon>Erythrobacter/Porphyrobacter group</taxon>
        <taxon>Erythrobacter</taxon>
    </lineage>
</organism>
<dbReference type="RefSeq" id="WP_142789453.1">
    <property type="nucleotide sequence ID" value="NZ_VHJK01000002.1"/>
</dbReference>
<keyword evidence="7" id="KW-1185">Reference proteome</keyword>